<feature type="region of interest" description="Disordered" evidence="2">
    <location>
        <begin position="438"/>
        <end position="469"/>
    </location>
</feature>
<feature type="compositionally biased region" description="Low complexity" evidence="2">
    <location>
        <begin position="444"/>
        <end position="468"/>
    </location>
</feature>
<accession>A0A915AGP5</accession>
<keyword evidence="1" id="KW-0175">Coiled coil</keyword>
<evidence type="ECO:0000256" key="1">
    <source>
        <dbReference type="SAM" id="Coils"/>
    </source>
</evidence>
<keyword evidence="3" id="KW-1185">Reference proteome</keyword>
<evidence type="ECO:0000313" key="4">
    <source>
        <dbReference type="WBParaSite" id="PgR006_g176_t01"/>
    </source>
</evidence>
<feature type="region of interest" description="Disordered" evidence="2">
    <location>
        <begin position="1"/>
        <end position="45"/>
    </location>
</feature>
<dbReference type="WBParaSite" id="PgR006_g176_t01">
    <property type="protein sequence ID" value="PgR006_g176_t01"/>
    <property type="gene ID" value="PgR006_g176"/>
</dbReference>
<feature type="compositionally biased region" description="Basic residues" evidence="2">
    <location>
        <begin position="1"/>
        <end position="12"/>
    </location>
</feature>
<dbReference type="Proteomes" id="UP000887569">
    <property type="component" value="Unplaced"/>
</dbReference>
<feature type="coiled-coil region" evidence="1">
    <location>
        <begin position="332"/>
        <end position="359"/>
    </location>
</feature>
<feature type="compositionally biased region" description="Polar residues" evidence="2">
    <location>
        <begin position="24"/>
        <end position="44"/>
    </location>
</feature>
<proteinExistence type="predicted"/>
<evidence type="ECO:0000256" key="2">
    <source>
        <dbReference type="SAM" id="MobiDB-lite"/>
    </source>
</evidence>
<name>A0A915AGP5_PARUN</name>
<sequence>MNQSNRRNRRQRDKYGERKHNSRNQENVTRSPSNSDYNEDTSTIGDAHLPIEEETFWKKGDTILMHHQSIRNRRLKITLDTEMSLGECRKCVINANGTKEWMWVVPCDMTGLSDDALNGSKPQKRPIRIRVHPETLRMAETNKEIAISVRTSATKLLEEMLGEDWSITAPSLPDVRIQHVQQLRKLFASTKGRITHANDCVIVSWAFDKSSEFVSLSSSSVLSAFSLKILKEPPSSDENHSTSDVQSQQLVALRFIREDICEPLLQLHFIDSHEGEWLKVDRKDHSLELDERGFRMILRRSNCDVGCSPFRICEKIVAFYFDENGDTKKMMLVDSQKRIEELRRRLDESLSLFQRQQKLGGTASSKHSNDKSRRMLTVLYQDEEQTIIQVSGSTAMNYSVDSLGVQTYRKVQNGSTSSPLQVVVGAATGHSALMADSLPSSPAGSVDSGISSFGSLSSSPSASPGSSPVYIREDGIINQLRMRQRSTSECVASTGLKSILKKTPSSVVCNGRLARSISECQHPDEKEAIECLTSTEVLEEIDKSNESLDCMTVARKKRVSFSERLVQERSFRPNSSILGQKKKNQRKSRNKLKKKTSEEISTDDEGKLGSDDGRGCNNDSLSIDVAEKQEKVDGVSDPNASVDVVHENNANDEAGAAVEAGTIRRRVLRSSTGEEACVTFMLGDHKLERHSNERKSSEASWMCFLKGQHQKSISASKDTIEAVVEESN</sequence>
<reference evidence="4" key="1">
    <citation type="submission" date="2022-11" db="UniProtKB">
        <authorList>
            <consortium name="WormBaseParasite"/>
        </authorList>
    </citation>
    <scope>IDENTIFICATION</scope>
</reference>
<feature type="compositionally biased region" description="Basic residues" evidence="2">
    <location>
        <begin position="580"/>
        <end position="594"/>
    </location>
</feature>
<evidence type="ECO:0000313" key="3">
    <source>
        <dbReference type="Proteomes" id="UP000887569"/>
    </source>
</evidence>
<feature type="compositionally biased region" description="Basic and acidic residues" evidence="2">
    <location>
        <begin position="604"/>
        <end position="614"/>
    </location>
</feature>
<feature type="region of interest" description="Disordered" evidence="2">
    <location>
        <begin position="572"/>
        <end position="620"/>
    </location>
</feature>
<organism evidence="3 4">
    <name type="scientific">Parascaris univalens</name>
    <name type="common">Nematode worm</name>
    <dbReference type="NCBI Taxonomy" id="6257"/>
    <lineage>
        <taxon>Eukaryota</taxon>
        <taxon>Metazoa</taxon>
        <taxon>Ecdysozoa</taxon>
        <taxon>Nematoda</taxon>
        <taxon>Chromadorea</taxon>
        <taxon>Rhabditida</taxon>
        <taxon>Spirurina</taxon>
        <taxon>Ascaridomorpha</taxon>
        <taxon>Ascaridoidea</taxon>
        <taxon>Ascarididae</taxon>
        <taxon>Parascaris</taxon>
    </lineage>
</organism>
<dbReference type="AlphaFoldDB" id="A0A915AGP5"/>
<protein>
    <submittedName>
        <fullName evidence="4">Uncharacterized protein</fullName>
    </submittedName>
</protein>